<comment type="similarity">
    <text evidence="2">Belongs to the RNase H family.</text>
</comment>
<dbReference type="AlphaFoldDB" id="A0A5C3NHA2"/>
<evidence type="ECO:0000256" key="6">
    <source>
        <dbReference type="ARBA" id="ARBA00022759"/>
    </source>
</evidence>
<keyword evidence="4" id="KW-0540">Nuclease</keyword>
<dbReference type="STRING" id="5364.A0A5C3NHA2"/>
<dbReference type="PROSITE" id="PS50879">
    <property type="entry name" value="RNASE_H_1"/>
    <property type="match status" value="1"/>
</dbReference>
<dbReference type="CDD" id="cd09280">
    <property type="entry name" value="RNase_HI_eukaryote_like"/>
    <property type="match status" value="1"/>
</dbReference>
<evidence type="ECO:0000256" key="4">
    <source>
        <dbReference type="ARBA" id="ARBA00022722"/>
    </source>
</evidence>
<name>A0A5C3NHA2_9AGAM</name>
<dbReference type="EC" id="3.1.26.4" evidence="3"/>
<protein>
    <recommendedName>
        <fullName evidence="3">ribonuclease H</fullName>
        <ecNumber evidence="3">3.1.26.4</ecNumber>
    </recommendedName>
</protein>
<evidence type="ECO:0000256" key="5">
    <source>
        <dbReference type="ARBA" id="ARBA00022723"/>
    </source>
</evidence>
<evidence type="ECO:0000256" key="1">
    <source>
        <dbReference type="ARBA" id="ARBA00000077"/>
    </source>
</evidence>
<dbReference type="Pfam" id="PF00075">
    <property type="entry name" value="RNase_H"/>
    <property type="match status" value="1"/>
</dbReference>
<accession>A0A5C3NHA2</accession>
<evidence type="ECO:0000313" key="9">
    <source>
        <dbReference type="EMBL" id="TFK56225.1"/>
    </source>
</evidence>
<evidence type="ECO:0000256" key="7">
    <source>
        <dbReference type="ARBA" id="ARBA00022801"/>
    </source>
</evidence>
<dbReference type="InterPro" id="IPR012337">
    <property type="entry name" value="RNaseH-like_sf"/>
</dbReference>
<evidence type="ECO:0000256" key="3">
    <source>
        <dbReference type="ARBA" id="ARBA00012180"/>
    </source>
</evidence>
<dbReference type="Proteomes" id="UP000305948">
    <property type="component" value="Unassembled WGS sequence"/>
</dbReference>
<keyword evidence="6" id="KW-0255">Endonuclease</keyword>
<dbReference type="InterPro" id="IPR036397">
    <property type="entry name" value="RNaseH_sf"/>
</dbReference>
<dbReference type="InterPro" id="IPR050092">
    <property type="entry name" value="RNase_H"/>
</dbReference>
<keyword evidence="7" id="KW-0378">Hydrolase</keyword>
<dbReference type="GO" id="GO:0004523">
    <property type="term" value="F:RNA-DNA hybrid ribonuclease activity"/>
    <property type="evidence" value="ECO:0007669"/>
    <property type="project" value="UniProtKB-EC"/>
</dbReference>
<dbReference type="PANTHER" id="PTHR10642:SF26">
    <property type="entry name" value="RIBONUCLEASE H1"/>
    <property type="match status" value="1"/>
</dbReference>
<dbReference type="SUPFAM" id="SSF53098">
    <property type="entry name" value="Ribonuclease H-like"/>
    <property type="match status" value="1"/>
</dbReference>
<gene>
    <name evidence="9" type="ORF">OE88DRAFT_1622328</name>
</gene>
<dbReference type="InterPro" id="IPR002156">
    <property type="entry name" value="RNaseH_domain"/>
</dbReference>
<dbReference type="GO" id="GO:0043137">
    <property type="term" value="P:DNA replication, removal of RNA primer"/>
    <property type="evidence" value="ECO:0007669"/>
    <property type="project" value="TreeGrafter"/>
</dbReference>
<dbReference type="EMBL" id="ML213504">
    <property type="protein sequence ID" value="TFK56225.1"/>
    <property type="molecule type" value="Genomic_DNA"/>
</dbReference>
<dbReference type="OrthoDB" id="407198at2759"/>
<proteinExistence type="inferred from homology"/>
<keyword evidence="10" id="KW-1185">Reference proteome</keyword>
<dbReference type="GO" id="GO:0003676">
    <property type="term" value="F:nucleic acid binding"/>
    <property type="evidence" value="ECO:0007669"/>
    <property type="project" value="InterPro"/>
</dbReference>
<evidence type="ECO:0000259" key="8">
    <source>
        <dbReference type="PROSITE" id="PS50879"/>
    </source>
</evidence>
<evidence type="ECO:0000256" key="2">
    <source>
        <dbReference type="ARBA" id="ARBA00005300"/>
    </source>
</evidence>
<evidence type="ECO:0000313" key="10">
    <source>
        <dbReference type="Proteomes" id="UP000305948"/>
    </source>
</evidence>
<organism evidence="9 10">
    <name type="scientific">Heliocybe sulcata</name>
    <dbReference type="NCBI Taxonomy" id="5364"/>
    <lineage>
        <taxon>Eukaryota</taxon>
        <taxon>Fungi</taxon>
        <taxon>Dikarya</taxon>
        <taxon>Basidiomycota</taxon>
        <taxon>Agaricomycotina</taxon>
        <taxon>Agaricomycetes</taxon>
        <taxon>Gloeophyllales</taxon>
        <taxon>Gloeophyllaceae</taxon>
        <taxon>Heliocybe</taxon>
    </lineage>
</organism>
<reference evidence="9 10" key="1">
    <citation type="journal article" date="2019" name="Nat. Ecol. Evol.">
        <title>Megaphylogeny resolves global patterns of mushroom evolution.</title>
        <authorList>
            <person name="Varga T."/>
            <person name="Krizsan K."/>
            <person name="Foldi C."/>
            <person name="Dima B."/>
            <person name="Sanchez-Garcia M."/>
            <person name="Sanchez-Ramirez S."/>
            <person name="Szollosi G.J."/>
            <person name="Szarkandi J.G."/>
            <person name="Papp V."/>
            <person name="Albert L."/>
            <person name="Andreopoulos W."/>
            <person name="Angelini C."/>
            <person name="Antonin V."/>
            <person name="Barry K.W."/>
            <person name="Bougher N.L."/>
            <person name="Buchanan P."/>
            <person name="Buyck B."/>
            <person name="Bense V."/>
            <person name="Catcheside P."/>
            <person name="Chovatia M."/>
            <person name="Cooper J."/>
            <person name="Damon W."/>
            <person name="Desjardin D."/>
            <person name="Finy P."/>
            <person name="Geml J."/>
            <person name="Haridas S."/>
            <person name="Hughes K."/>
            <person name="Justo A."/>
            <person name="Karasinski D."/>
            <person name="Kautmanova I."/>
            <person name="Kiss B."/>
            <person name="Kocsube S."/>
            <person name="Kotiranta H."/>
            <person name="LaButti K.M."/>
            <person name="Lechner B.E."/>
            <person name="Liimatainen K."/>
            <person name="Lipzen A."/>
            <person name="Lukacs Z."/>
            <person name="Mihaltcheva S."/>
            <person name="Morgado L.N."/>
            <person name="Niskanen T."/>
            <person name="Noordeloos M.E."/>
            <person name="Ohm R.A."/>
            <person name="Ortiz-Santana B."/>
            <person name="Ovrebo C."/>
            <person name="Racz N."/>
            <person name="Riley R."/>
            <person name="Savchenko A."/>
            <person name="Shiryaev A."/>
            <person name="Soop K."/>
            <person name="Spirin V."/>
            <person name="Szebenyi C."/>
            <person name="Tomsovsky M."/>
            <person name="Tulloss R.E."/>
            <person name="Uehling J."/>
            <person name="Grigoriev I.V."/>
            <person name="Vagvolgyi C."/>
            <person name="Papp T."/>
            <person name="Martin F.M."/>
            <person name="Miettinen O."/>
            <person name="Hibbett D.S."/>
            <person name="Nagy L.G."/>
        </authorList>
    </citation>
    <scope>NUCLEOTIDE SEQUENCE [LARGE SCALE GENOMIC DNA]</scope>
    <source>
        <strain evidence="9 10">OMC1185</strain>
    </source>
</reference>
<keyword evidence="5" id="KW-0479">Metal-binding</keyword>
<feature type="domain" description="RNase H type-1" evidence="8">
    <location>
        <begin position="1"/>
        <end position="142"/>
    </location>
</feature>
<dbReference type="Gene3D" id="3.30.420.10">
    <property type="entry name" value="Ribonuclease H-like superfamily/Ribonuclease H"/>
    <property type="match status" value="1"/>
</dbReference>
<dbReference type="GO" id="GO:0046872">
    <property type="term" value="F:metal ion binding"/>
    <property type="evidence" value="ECO:0007669"/>
    <property type="project" value="UniProtKB-KW"/>
</dbReference>
<feature type="non-terminal residue" evidence="9">
    <location>
        <position position="1"/>
    </location>
</feature>
<sequence>NEAVHAFTDGACLDNGSVNARAGSGVFFGPNDHRNISSRLLDSFNTNNAGEIAAVLLLTKAVDSFAPIHFESDSRLVVNGLARDYRDWEDRNYVGVRNAALWRPLVAALRARSAPTTFSWIKGHANLPGNIKADALAGAGARRELADHLDLSIDSKWNLSGAKLTTMTQALAYKAIQASKRPTVRRATLINLDIIRHAVNEYCGILPTDEMIWKSLRHKDLPRNIQDFNYKAVHGAYHVGPWWSNIRHYEHRAICQHCQIDDMLEHILTDCSAPGQKEIWAIAKAFWLQKWGQWKKPTFGLIFGCNMVHHKSATGARVPGVDRLFRIMMTESAFLIWKMRCERVISHPDEKYTKNEILNRWKAAISKCLTMDQALTNVSSLGKQALSRRTVLQTWSHTLQDEIYLPDDWITTTGVLMGIHLPEPWRFRRREPP</sequence>
<dbReference type="PANTHER" id="PTHR10642">
    <property type="entry name" value="RIBONUCLEASE H1"/>
    <property type="match status" value="1"/>
</dbReference>
<comment type="catalytic activity">
    <reaction evidence="1">
        <text>Endonucleolytic cleavage to 5'-phosphomonoester.</text>
        <dbReference type="EC" id="3.1.26.4"/>
    </reaction>
</comment>